<evidence type="ECO:0000313" key="3">
    <source>
        <dbReference type="Proteomes" id="UP001314170"/>
    </source>
</evidence>
<sequence length="97" mass="10537">MGNKPTSQIELSQRKSIINTKHPKFNNPKSVCSYVFGILELISGIKLYVTVPSIPRVATDGCDGMRSLVVESRSSSSGDGERSLVVESWSSSSDDDE</sequence>
<feature type="region of interest" description="Disordered" evidence="1">
    <location>
        <begin position="70"/>
        <end position="97"/>
    </location>
</feature>
<gene>
    <name evidence="2" type="ORF">DCAF_LOCUS25572</name>
</gene>
<proteinExistence type="predicted"/>
<accession>A0AAV1SNW6</accession>
<organism evidence="2 3">
    <name type="scientific">Dovyalis caffra</name>
    <dbReference type="NCBI Taxonomy" id="77055"/>
    <lineage>
        <taxon>Eukaryota</taxon>
        <taxon>Viridiplantae</taxon>
        <taxon>Streptophyta</taxon>
        <taxon>Embryophyta</taxon>
        <taxon>Tracheophyta</taxon>
        <taxon>Spermatophyta</taxon>
        <taxon>Magnoliopsida</taxon>
        <taxon>eudicotyledons</taxon>
        <taxon>Gunneridae</taxon>
        <taxon>Pentapetalae</taxon>
        <taxon>rosids</taxon>
        <taxon>fabids</taxon>
        <taxon>Malpighiales</taxon>
        <taxon>Salicaceae</taxon>
        <taxon>Flacourtieae</taxon>
        <taxon>Dovyalis</taxon>
    </lineage>
</organism>
<protein>
    <submittedName>
        <fullName evidence="2">Uncharacterized protein</fullName>
    </submittedName>
</protein>
<dbReference type="AlphaFoldDB" id="A0AAV1SNW6"/>
<reference evidence="2 3" key="1">
    <citation type="submission" date="2024-01" db="EMBL/GenBank/DDBJ databases">
        <authorList>
            <person name="Waweru B."/>
        </authorList>
    </citation>
    <scope>NUCLEOTIDE SEQUENCE [LARGE SCALE GENOMIC DNA]</scope>
</reference>
<comment type="caution">
    <text evidence="2">The sequence shown here is derived from an EMBL/GenBank/DDBJ whole genome shotgun (WGS) entry which is preliminary data.</text>
</comment>
<name>A0AAV1SNW6_9ROSI</name>
<keyword evidence="3" id="KW-1185">Reference proteome</keyword>
<feature type="compositionally biased region" description="Low complexity" evidence="1">
    <location>
        <begin position="88"/>
        <end position="97"/>
    </location>
</feature>
<dbReference type="EMBL" id="CAWUPB010001195">
    <property type="protein sequence ID" value="CAK7355252.1"/>
    <property type="molecule type" value="Genomic_DNA"/>
</dbReference>
<evidence type="ECO:0000256" key="1">
    <source>
        <dbReference type="SAM" id="MobiDB-lite"/>
    </source>
</evidence>
<evidence type="ECO:0000313" key="2">
    <source>
        <dbReference type="EMBL" id="CAK7355252.1"/>
    </source>
</evidence>
<dbReference type="Proteomes" id="UP001314170">
    <property type="component" value="Unassembled WGS sequence"/>
</dbReference>